<organism evidence="3 4">
    <name type="scientific">Siccirubricoccus soli</name>
    <dbReference type="NCBI Taxonomy" id="2899147"/>
    <lineage>
        <taxon>Bacteria</taxon>
        <taxon>Pseudomonadati</taxon>
        <taxon>Pseudomonadota</taxon>
        <taxon>Alphaproteobacteria</taxon>
        <taxon>Acetobacterales</taxon>
        <taxon>Roseomonadaceae</taxon>
        <taxon>Siccirubricoccus</taxon>
    </lineage>
</organism>
<name>A0ABT1D0E9_9PROT</name>
<evidence type="ECO:0000313" key="3">
    <source>
        <dbReference type="EMBL" id="MCO6414760.1"/>
    </source>
</evidence>
<feature type="compositionally biased region" description="Pro residues" evidence="1">
    <location>
        <begin position="30"/>
        <end position="42"/>
    </location>
</feature>
<sequence length="177" mass="18114">MRRRVLLLAMLPVAGLARAQGRAAGQAQGQPPPQAPAAPPEVPGFIQLQPAPGAPPVALAVRQVVRIGHAEGLTAIDTTAFVQQRSVEPAEAVARRLIALGARLVRLTDLNGAGTWIAADRVVVVRGPTERYAAGARAAIVVVGLRFTTDVAVKESVPEVLAALRQALAAAPASGGG</sequence>
<gene>
    <name evidence="3" type="ORF">JYK14_01010</name>
</gene>
<dbReference type="EMBL" id="JAFIRR010000006">
    <property type="protein sequence ID" value="MCO6414760.1"/>
    <property type="molecule type" value="Genomic_DNA"/>
</dbReference>
<feature type="signal peptide" evidence="2">
    <location>
        <begin position="1"/>
        <end position="19"/>
    </location>
</feature>
<reference evidence="3 4" key="1">
    <citation type="submission" date="2021-12" db="EMBL/GenBank/DDBJ databases">
        <title>Siccirubricoccus leaddurans sp. nov., a high concentration Zn2+ tolerance bacterium.</title>
        <authorList>
            <person name="Cao Y."/>
        </authorList>
    </citation>
    <scope>NUCLEOTIDE SEQUENCE [LARGE SCALE GENOMIC DNA]</scope>
    <source>
        <strain evidence="3 4">KC 17139</strain>
    </source>
</reference>
<keyword evidence="4" id="KW-1185">Reference proteome</keyword>
<evidence type="ECO:0008006" key="5">
    <source>
        <dbReference type="Google" id="ProtNLM"/>
    </source>
</evidence>
<evidence type="ECO:0000256" key="2">
    <source>
        <dbReference type="SAM" id="SignalP"/>
    </source>
</evidence>
<protein>
    <recommendedName>
        <fullName evidence="5">DUF4410 domain-containing protein</fullName>
    </recommendedName>
</protein>
<dbReference type="RefSeq" id="WP_252951347.1">
    <property type="nucleotide sequence ID" value="NZ_JAFIRR010000006.1"/>
</dbReference>
<evidence type="ECO:0000313" key="4">
    <source>
        <dbReference type="Proteomes" id="UP001523392"/>
    </source>
</evidence>
<keyword evidence="2" id="KW-0732">Signal</keyword>
<comment type="caution">
    <text evidence="3">The sequence shown here is derived from an EMBL/GenBank/DDBJ whole genome shotgun (WGS) entry which is preliminary data.</text>
</comment>
<dbReference type="Proteomes" id="UP001523392">
    <property type="component" value="Unassembled WGS sequence"/>
</dbReference>
<proteinExistence type="predicted"/>
<evidence type="ECO:0000256" key="1">
    <source>
        <dbReference type="SAM" id="MobiDB-lite"/>
    </source>
</evidence>
<accession>A0ABT1D0E9</accession>
<feature type="chain" id="PRO_5045602315" description="DUF4410 domain-containing protein" evidence="2">
    <location>
        <begin position="20"/>
        <end position="177"/>
    </location>
</feature>
<feature type="region of interest" description="Disordered" evidence="1">
    <location>
        <begin position="22"/>
        <end position="45"/>
    </location>
</feature>